<feature type="transmembrane region" description="Helical" evidence="2">
    <location>
        <begin position="106"/>
        <end position="128"/>
    </location>
</feature>
<dbReference type="GO" id="GO:0005886">
    <property type="term" value="C:plasma membrane"/>
    <property type="evidence" value="ECO:0007669"/>
    <property type="project" value="TreeGrafter"/>
</dbReference>
<feature type="compositionally biased region" description="Pro residues" evidence="1">
    <location>
        <begin position="159"/>
        <end position="178"/>
    </location>
</feature>
<protein>
    <recommendedName>
        <fullName evidence="5">DMT family transporter</fullName>
    </recommendedName>
</protein>
<proteinExistence type="predicted"/>
<organism evidence="3 4">
    <name type="scientific">Chlamydomonas incerta</name>
    <dbReference type="NCBI Taxonomy" id="51695"/>
    <lineage>
        <taxon>Eukaryota</taxon>
        <taxon>Viridiplantae</taxon>
        <taxon>Chlorophyta</taxon>
        <taxon>core chlorophytes</taxon>
        <taxon>Chlorophyceae</taxon>
        <taxon>CS clade</taxon>
        <taxon>Chlamydomonadales</taxon>
        <taxon>Chlamydomonadaceae</taxon>
        <taxon>Chlamydomonas</taxon>
    </lineage>
</organism>
<keyword evidence="2" id="KW-0812">Transmembrane</keyword>
<evidence type="ECO:0000256" key="2">
    <source>
        <dbReference type="SAM" id="Phobius"/>
    </source>
</evidence>
<name>A0A835SYC6_CHLIN</name>
<feature type="transmembrane region" description="Helical" evidence="2">
    <location>
        <begin position="135"/>
        <end position="154"/>
    </location>
</feature>
<dbReference type="OrthoDB" id="545008at2759"/>
<feature type="region of interest" description="Disordered" evidence="1">
    <location>
        <begin position="220"/>
        <end position="265"/>
    </location>
</feature>
<feature type="transmembrane region" description="Helical" evidence="2">
    <location>
        <begin position="38"/>
        <end position="57"/>
    </location>
</feature>
<feature type="transmembrane region" description="Helical" evidence="2">
    <location>
        <begin position="77"/>
        <end position="100"/>
    </location>
</feature>
<dbReference type="EMBL" id="JAEHOC010000033">
    <property type="protein sequence ID" value="KAG2428735.1"/>
    <property type="molecule type" value="Genomic_DNA"/>
</dbReference>
<accession>A0A835SYC6</accession>
<evidence type="ECO:0000256" key="1">
    <source>
        <dbReference type="SAM" id="MobiDB-lite"/>
    </source>
</evidence>
<comment type="caution">
    <text evidence="3">The sequence shown here is derived from an EMBL/GenBank/DDBJ whole genome shotgun (WGS) entry which is preliminary data.</text>
</comment>
<feature type="region of interest" description="Disordered" evidence="1">
    <location>
        <begin position="159"/>
        <end position="181"/>
    </location>
</feature>
<gene>
    <name evidence="3" type="ORF">HXX76_011438</name>
</gene>
<evidence type="ECO:0000313" key="4">
    <source>
        <dbReference type="Proteomes" id="UP000650467"/>
    </source>
</evidence>
<evidence type="ECO:0000313" key="3">
    <source>
        <dbReference type="EMBL" id="KAG2428735.1"/>
    </source>
</evidence>
<evidence type="ECO:0008006" key="5">
    <source>
        <dbReference type="Google" id="ProtNLM"/>
    </source>
</evidence>
<dbReference type="AlphaFoldDB" id="A0A835SYC6"/>
<sequence length="265" mass="25897">MVSVTYVVGCACAGLAGALLATQSGVNSTLGAAVGKSFAAVVSFAVGLGALLVFFAIDTAALGHKGPTPEGAAAAPWWTWVGGFLGAWYVAVVIIFAPVLGAGTLMSLFVCCQLATAVLLDSMGWVGFKKRPLHWARLVGLALMLGGVVLVTYFDGSPAAPPPPPAPGPPPSQLPPGGPVADGRALAAVKPPLDGASDYTSVSAAGRVTLALAAYSKESAASAGATTDAKTGLAPGAECGGGGSSSGSGRARDCQGTKGSADANV</sequence>
<dbReference type="PANTHER" id="PTHR34821:SF2">
    <property type="entry name" value="INNER MEMBRANE PROTEIN YDCZ"/>
    <property type="match status" value="1"/>
</dbReference>
<dbReference type="Pfam" id="PF04657">
    <property type="entry name" value="DMT_YdcZ"/>
    <property type="match status" value="1"/>
</dbReference>
<keyword evidence="4" id="KW-1185">Reference proteome</keyword>
<dbReference type="PANTHER" id="PTHR34821">
    <property type="entry name" value="INNER MEMBRANE PROTEIN YDCZ"/>
    <property type="match status" value="1"/>
</dbReference>
<reference evidence="3" key="1">
    <citation type="journal article" date="2020" name="bioRxiv">
        <title>Comparative genomics of Chlamydomonas.</title>
        <authorList>
            <person name="Craig R.J."/>
            <person name="Hasan A.R."/>
            <person name="Ness R.W."/>
            <person name="Keightley P.D."/>
        </authorList>
    </citation>
    <scope>NUCLEOTIDE SEQUENCE</scope>
    <source>
        <strain evidence="3">SAG 7.73</strain>
    </source>
</reference>
<dbReference type="Proteomes" id="UP000650467">
    <property type="component" value="Unassembled WGS sequence"/>
</dbReference>
<dbReference type="InterPro" id="IPR006750">
    <property type="entry name" value="YdcZ"/>
</dbReference>
<keyword evidence="2" id="KW-0472">Membrane</keyword>
<keyword evidence="2" id="KW-1133">Transmembrane helix</keyword>